<keyword evidence="6 13" id="KW-0032">Aminotransferase</keyword>
<dbReference type="PANTHER" id="PTHR42743">
    <property type="entry name" value="AMINO-ACID AMINOTRANSFERASE"/>
    <property type="match status" value="1"/>
</dbReference>
<comment type="catalytic activity">
    <reaction evidence="9 12">
        <text>D-alanine + 2-oxoglutarate = D-glutamate + pyruvate</text>
        <dbReference type="Rhea" id="RHEA:15869"/>
        <dbReference type="ChEBI" id="CHEBI:15361"/>
        <dbReference type="ChEBI" id="CHEBI:16810"/>
        <dbReference type="ChEBI" id="CHEBI:29986"/>
        <dbReference type="ChEBI" id="CHEBI:57416"/>
        <dbReference type="EC" id="2.6.1.21"/>
    </reaction>
</comment>
<comment type="cofactor">
    <cofactor evidence="1 11">
        <name>pyridoxal 5'-phosphate</name>
        <dbReference type="ChEBI" id="CHEBI:597326"/>
    </cofactor>
</comment>
<evidence type="ECO:0000256" key="5">
    <source>
        <dbReference type="ARBA" id="ARBA00021779"/>
    </source>
</evidence>
<dbReference type="Proteomes" id="UP000001753">
    <property type="component" value="Chromosome"/>
</dbReference>
<dbReference type="InterPro" id="IPR036038">
    <property type="entry name" value="Aminotransferase-like"/>
</dbReference>
<protein>
    <recommendedName>
        <fullName evidence="5 12">D-alanine aminotransferase</fullName>
        <ecNumber evidence="4 12">2.6.1.21</ecNumber>
    </recommendedName>
</protein>
<dbReference type="NCBIfam" id="TIGR01121">
    <property type="entry name" value="D_amino_aminoT"/>
    <property type="match status" value="1"/>
</dbReference>
<dbReference type="HOGENOM" id="CLU_020844_4_1_9"/>
<evidence type="ECO:0000256" key="6">
    <source>
        <dbReference type="ARBA" id="ARBA00022576"/>
    </source>
</evidence>
<keyword evidence="7 13" id="KW-0808">Transferase</keyword>
<evidence type="ECO:0000256" key="8">
    <source>
        <dbReference type="ARBA" id="ARBA00022898"/>
    </source>
</evidence>
<comment type="similarity">
    <text evidence="2 10">Belongs to the class-IV pyridoxal-phosphate-dependent aminotransferase family.</text>
</comment>
<evidence type="ECO:0000256" key="11">
    <source>
        <dbReference type="RuleBase" id="RU004516"/>
    </source>
</evidence>
<dbReference type="AlphaFoldDB" id="C2XTL4"/>
<dbReference type="Pfam" id="PF01063">
    <property type="entry name" value="Aminotran_4"/>
    <property type="match status" value="1"/>
</dbReference>
<comment type="caution">
    <text evidence="13">The sequence shown here is derived from an EMBL/GenBank/DDBJ whole genome shotgun (WGS) entry which is preliminary data.</text>
</comment>
<dbReference type="InterPro" id="IPR005784">
    <property type="entry name" value="D_amino_transT"/>
</dbReference>
<dbReference type="EC" id="2.6.1.21" evidence="4 12"/>
<dbReference type="InterPro" id="IPR043132">
    <property type="entry name" value="BCAT-like_C"/>
</dbReference>
<evidence type="ECO:0000256" key="2">
    <source>
        <dbReference type="ARBA" id="ARBA00009320"/>
    </source>
</evidence>
<dbReference type="EMBL" id="ACMP01000064">
    <property type="protein sequence ID" value="EEL70944.1"/>
    <property type="molecule type" value="Genomic_DNA"/>
</dbReference>
<comment type="subunit">
    <text evidence="3">Homodimer.</text>
</comment>
<proteinExistence type="inferred from homology"/>
<dbReference type="GO" id="GO:0046416">
    <property type="term" value="P:D-amino acid metabolic process"/>
    <property type="evidence" value="ECO:0007669"/>
    <property type="project" value="InterPro"/>
</dbReference>
<evidence type="ECO:0000256" key="3">
    <source>
        <dbReference type="ARBA" id="ARBA00011738"/>
    </source>
</evidence>
<evidence type="ECO:0000256" key="10">
    <source>
        <dbReference type="RuleBase" id="RU004106"/>
    </source>
</evidence>
<dbReference type="InterPro" id="IPR043131">
    <property type="entry name" value="BCAT-like_N"/>
</dbReference>
<dbReference type="GO" id="GO:0008652">
    <property type="term" value="P:amino acid biosynthetic process"/>
    <property type="evidence" value="ECO:0007669"/>
    <property type="project" value="UniProtKB-ARBA"/>
</dbReference>
<organism evidence="13">
    <name type="scientific">Bacillus mycoides</name>
    <dbReference type="NCBI Taxonomy" id="1405"/>
    <lineage>
        <taxon>Bacteria</taxon>
        <taxon>Bacillati</taxon>
        <taxon>Bacillota</taxon>
        <taxon>Bacilli</taxon>
        <taxon>Bacillales</taxon>
        <taxon>Bacillaceae</taxon>
        <taxon>Bacillus</taxon>
        <taxon>Bacillus cereus group</taxon>
    </lineage>
</organism>
<evidence type="ECO:0000256" key="1">
    <source>
        <dbReference type="ARBA" id="ARBA00001933"/>
    </source>
</evidence>
<evidence type="ECO:0000256" key="9">
    <source>
        <dbReference type="ARBA" id="ARBA00047911"/>
    </source>
</evidence>
<name>C2XTL4_BACMY</name>
<dbReference type="PANTHER" id="PTHR42743:SF10">
    <property type="entry name" value="D-ALANINE AMINOTRANSFERASE"/>
    <property type="match status" value="1"/>
</dbReference>
<evidence type="ECO:0000256" key="12">
    <source>
        <dbReference type="RuleBase" id="RU004520"/>
    </source>
</evidence>
<dbReference type="GO" id="GO:0047810">
    <property type="term" value="F:D-alanine-2-oxoglutarate aminotransferase activity"/>
    <property type="evidence" value="ECO:0007669"/>
    <property type="project" value="UniProtKB-EC"/>
</dbReference>
<comment type="function">
    <text evidence="12">Acts on the D-isomers of alanine, leucine, aspartate, glutamate, aminobutyrate, norvaline and asparagine. The enzyme transfers an amino group from a substrate D-amino acid to the pyridoxal phosphate cofactor to form pyridoxamine and an alpha-keto acid in the first half-reaction.</text>
</comment>
<dbReference type="SUPFAM" id="SSF56752">
    <property type="entry name" value="D-aminoacid aminotransferase-like PLP-dependent enzymes"/>
    <property type="match status" value="1"/>
</dbReference>
<dbReference type="Gene3D" id="3.30.470.10">
    <property type="match status" value="1"/>
</dbReference>
<dbReference type="InterPro" id="IPR050571">
    <property type="entry name" value="Class-IV_PLP-Dep_Aminotrnsfr"/>
</dbReference>
<sequence length="308" mass="35855">MDKLYNKTNHGIKEWKGMKATHKDWILFNGRIVNTKEEQPMVALEERGLQFGDGIYEVLRLYDGKPHLLDLHLERFFKSMREINIVPPFTKEELVEELHQMIERNQFQEDGNVYLQISRGAQARNHVYEKDLQPTYFANIVLFPRPTATMEQGIKVTVEEDIRWKFCHIKSLNLLPNIMIKNKINEQGYQEAILVRDGVVTEGCHSNFFMVKNNKLITHPADNFILHGITRHYVITLAKALHIEVEEREFSLQEVYEADECFFTATPLEIFPVVQIGDEKFGSGERGPITKKLQAAYEESISLFKVTN</sequence>
<evidence type="ECO:0000256" key="4">
    <source>
        <dbReference type="ARBA" id="ARBA00012874"/>
    </source>
</evidence>
<dbReference type="NCBIfam" id="NF005209">
    <property type="entry name" value="PRK06680.1"/>
    <property type="match status" value="1"/>
</dbReference>
<dbReference type="GO" id="GO:0005829">
    <property type="term" value="C:cytosol"/>
    <property type="evidence" value="ECO:0007669"/>
    <property type="project" value="TreeGrafter"/>
</dbReference>
<reference evidence="13" key="1">
    <citation type="journal article" date="2012" name="Genome Res.">
        <title>Genomic characterization of the Bacillus cereus sensu lato species: Backdrop to the evolution of Bacillus anthracis.</title>
        <authorList>
            <person name="Zwick M.E."/>
            <person name="Joseph S.J."/>
            <person name="Didelot X."/>
            <person name="Chen P.E."/>
            <person name="Bishop-Lilly K.A."/>
            <person name="Stewart A.C."/>
            <person name="Willner K."/>
            <person name="Nolan N."/>
            <person name="Lentz S."/>
            <person name="Thomason M.K."/>
            <person name="Sozhamannan S."/>
            <person name="Mateczun A.J."/>
            <person name="Du L."/>
            <person name="Read T.D."/>
        </authorList>
    </citation>
    <scope>NUCLEOTIDE SEQUENCE [LARGE SCALE GENOMIC DNA]</scope>
    <source>
        <strain evidence="13">AH603</strain>
    </source>
</reference>
<dbReference type="InterPro" id="IPR018300">
    <property type="entry name" value="Aminotrans_IV_CS"/>
</dbReference>
<accession>C2XTL4</accession>
<gene>
    <name evidence="13" type="ORF">bcere0026_20340</name>
</gene>
<dbReference type="CDD" id="cd01558">
    <property type="entry name" value="D-AAT_like"/>
    <property type="match status" value="1"/>
</dbReference>
<dbReference type="PROSITE" id="PS00770">
    <property type="entry name" value="AA_TRANSFER_CLASS_4"/>
    <property type="match status" value="1"/>
</dbReference>
<keyword evidence="8 11" id="KW-0663">Pyridoxal phosphate</keyword>
<dbReference type="InterPro" id="IPR001544">
    <property type="entry name" value="Aminotrans_IV"/>
</dbReference>
<evidence type="ECO:0000256" key="7">
    <source>
        <dbReference type="ARBA" id="ARBA00022679"/>
    </source>
</evidence>
<dbReference type="Gene3D" id="3.20.10.10">
    <property type="entry name" value="D-amino Acid Aminotransferase, subunit A, domain 2"/>
    <property type="match status" value="1"/>
</dbReference>
<dbReference type="GO" id="GO:0046394">
    <property type="term" value="P:carboxylic acid biosynthetic process"/>
    <property type="evidence" value="ECO:0007669"/>
    <property type="project" value="UniProtKB-ARBA"/>
</dbReference>
<dbReference type="GO" id="GO:0030170">
    <property type="term" value="F:pyridoxal phosphate binding"/>
    <property type="evidence" value="ECO:0007669"/>
    <property type="project" value="InterPro"/>
</dbReference>
<dbReference type="FunFam" id="3.20.10.10:FF:000002">
    <property type="entry name" value="D-alanine aminotransferase"/>
    <property type="match status" value="1"/>
</dbReference>
<evidence type="ECO:0000313" key="13">
    <source>
        <dbReference type="EMBL" id="EEL70944.1"/>
    </source>
</evidence>